<comment type="caution">
    <text evidence="1">The sequence shown here is derived from an EMBL/GenBank/DDBJ whole genome shotgun (WGS) entry which is preliminary data.</text>
</comment>
<keyword evidence="2" id="KW-1185">Reference proteome</keyword>
<dbReference type="EMBL" id="JALHLF010000013">
    <property type="protein sequence ID" value="MCJ2182252.1"/>
    <property type="molecule type" value="Genomic_DNA"/>
</dbReference>
<dbReference type="RefSeq" id="WP_244017977.1">
    <property type="nucleotide sequence ID" value="NZ_JALHLF010000013.1"/>
</dbReference>
<protein>
    <submittedName>
        <fullName evidence="1">Uncharacterized protein</fullName>
    </submittedName>
</protein>
<evidence type="ECO:0000313" key="1">
    <source>
        <dbReference type="EMBL" id="MCJ2182252.1"/>
    </source>
</evidence>
<name>A0ABT0BB26_9SPHN</name>
<accession>A0ABT0BB26</accession>
<evidence type="ECO:0000313" key="2">
    <source>
        <dbReference type="Proteomes" id="UP001162881"/>
    </source>
</evidence>
<organism evidence="1 2">
    <name type="scientific">Novosphingobium organovorum</name>
    <dbReference type="NCBI Taxonomy" id="2930092"/>
    <lineage>
        <taxon>Bacteria</taxon>
        <taxon>Pseudomonadati</taxon>
        <taxon>Pseudomonadota</taxon>
        <taxon>Alphaproteobacteria</taxon>
        <taxon>Sphingomonadales</taxon>
        <taxon>Sphingomonadaceae</taxon>
        <taxon>Novosphingobium</taxon>
    </lineage>
</organism>
<dbReference type="Proteomes" id="UP001162881">
    <property type="component" value="Unassembled WGS sequence"/>
</dbReference>
<reference evidence="1" key="1">
    <citation type="submission" date="2022-03" db="EMBL/GenBank/DDBJ databases">
        <title>Identification of a novel bacterium isolated from mangrove sediments.</title>
        <authorList>
            <person name="Pan X."/>
        </authorList>
    </citation>
    <scope>NUCLEOTIDE SEQUENCE</scope>
    <source>
        <strain evidence="1">B1949</strain>
    </source>
</reference>
<sequence length="150" mass="15752">MRKPVLARLRTIGILGIAGLGLVATTPGFAKEDGGEAKAAKIRDEIWFKASASYPDLLNPAMTPLLHCLLEQAGASVKMADGSAVEAPGDVQTCAHLREMAVTKADSILEQDGVEAADTRAELIKLALAAVDALATSQKIWHDGRTHPNG</sequence>
<proteinExistence type="predicted"/>
<gene>
    <name evidence="1" type="ORF">MTR62_05995</name>
</gene>